<comment type="similarity">
    <text evidence="2 9">Belongs to the glycosyl hydrolase 10 (cellulase F) family.</text>
</comment>
<keyword evidence="3" id="KW-0858">Xylan degradation</keyword>
<dbReference type="InterPro" id="IPR017853">
    <property type="entry name" value="GH"/>
</dbReference>
<evidence type="ECO:0000256" key="2">
    <source>
        <dbReference type="ARBA" id="ARBA00007495"/>
    </source>
</evidence>
<dbReference type="EMBL" id="JAVKGT010000030">
    <property type="protein sequence ID" value="MDR5712597.1"/>
    <property type="molecule type" value="Genomic_DNA"/>
</dbReference>
<dbReference type="Pfam" id="PF00331">
    <property type="entry name" value="Glyco_hydro_10"/>
    <property type="match status" value="1"/>
</dbReference>
<comment type="caution">
    <text evidence="11">The sequence shown here is derived from an EMBL/GenBank/DDBJ whole genome shotgun (WGS) entry which is preliminary data.</text>
</comment>
<keyword evidence="12" id="KW-1185">Reference proteome</keyword>
<reference evidence="12" key="1">
    <citation type="submission" date="2023-07" db="EMBL/GenBank/DDBJ databases">
        <title>Description of three actinobacteria isolated from air of manufacturing shop in a pharmaceutical factory.</title>
        <authorList>
            <person name="Zhang D.-F."/>
        </authorList>
    </citation>
    <scope>NUCLEOTIDE SEQUENCE [LARGE SCALE GENOMIC DNA]</scope>
    <source>
        <strain evidence="12">CCTCC AB 207010</strain>
    </source>
</reference>
<evidence type="ECO:0000256" key="7">
    <source>
        <dbReference type="ARBA" id="ARBA00023295"/>
    </source>
</evidence>
<gene>
    <name evidence="11" type="ORF">RH857_10725</name>
</gene>
<dbReference type="InterPro" id="IPR001000">
    <property type="entry name" value="GH10_dom"/>
</dbReference>
<evidence type="ECO:0000256" key="6">
    <source>
        <dbReference type="ARBA" id="ARBA00023277"/>
    </source>
</evidence>
<feature type="domain" description="GH10" evidence="10">
    <location>
        <begin position="52"/>
        <end position="352"/>
    </location>
</feature>
<dbReference type="PRINTS" id="PR00134">
    <property type="entry name" value="GLHYDRLASE10"/>
</dbReference>
<evidence type="ECO:0000313" key="12">
    <source>
        <dbReference type="Proteomes" id="UP001260872"/>
    </source>
</evidence>
<dbReference type="SUPFAM" id="SSF51445">
    <property type="entry name" value="(Trans)glycosidases"/>
    <property type="match status" value="1"/>
</dbReference>
<dbReference type="EC" id="3.2.1.8" evidence="9"/>
<dbReference type="PROSITE" id="PS51760">
    <property type="entry name" value="GH10_2"/>
    <property type="match status" value="1"/>
</dbReference>
<dbReference type="Proteomes" id="UP001260872">
    <property type="component" value="Unassembled WGS sequence"/>
</dbReference>
<dbReference type="SMART" id="SM00633">
    <property type="entry name" value="Glyco_10"/>
    <property type="match status" value="1"/>
</dbReference>
<name>A0ABU1FWH4_9MICC</name>
<sequence>MTLDHRIESRTFTLTGADGTPLAGRDVVVEQLQHDFGFGNIGFELVPHANGEADLSQLAQDWLALFDTATLPFYWGQFEPERGQPDTARLLTAARWFAERGVRLKGHPLVWHTVKAQWMDPLPSDEVLSLTRGRITREVESFAGLIDTWDAINESVIMPQFTNEPDGVPNAISRLARELGRPGIIRLALETARAANPAATLLINDFDLSSRYERVIEETLEAGVRIDAIGLQTHMHQGYRGEDRLLEVADRFSRFGLPLHFTEVSLVSGDLMPAEVEDLNDYVVDEWPSTPEGEERQADELGAMYRALAGHPAVEAITYWGITDTDAWLGAPIGLLRPDGSRKPSYDRLHSLIRGEWWLPPTTMTTDDDGTLTVRGWRGRYRVSSDSASAEFEVAAGEPQQLVLA</sequence>
<keyword evidence="7 9" id="KW-0326">Glycosidase</keyword>
<dbReference type="Gene3D" id="3.20.20.80">
    <property type="entry name" value="Glycosidases"/>
    <property type="match status" value="1"/>
</dbReference>
<organism evidence="11 12">
    <name type="scientific">Nesterenkonia flava</name>
    <dbReference type="NCBI Taxonomy" id="469799"/>
    <lineage>
        <taxon>Bacteria</taxon>
        <taxon>Bacillati</taxon>
        <taxon>Actinomycetota</taxon>
        <taxon>Actinomycetes</taxon>
        <taxon>Micrococcales</taxon>
        <taxon>Micrococcaceae</taxon>
        <taxon>Nesterenkonia</taxon>
    </lineage>
</organism>
<evidence type="ECO:0000256" key="5">
    <source>
        <dbReference type="ARBA" id="ARBA00022801"/>
    </source>
</evidence>
<evidence type="ECO:0000259" key="10">
    <source>
        <dbReference type="PROSITE" id="PS51760"/>
    </source>
</evidence>
<accession>A0ABU1FWH4</accession>
<dbReference type="InterPro" id="IPR044846">
    <property type="entry name" value="GH10"/>
</dbReference>
<dbReference type="PANTHER" id="PTHR31490">
    <property type="entry name" value="GLYCOSYL HYDROLASE"/>
    <property type="match status" value="1"/>
</dbReference>
<protein>
    <recommendedName>
        <fullName evidence="9">Beta-xylanase</fullName>
        <ecNumber evidence="9">3.2.1.8</ecNumber>
    </recommendedName>
</protein>
<dbReference type="PANTHER" id="PTHR31490:SF88">
    <property type="entry name" value="BETA-XYLANASE"/>
    <property type="match status" value="1"/>
</dbReference>
<proteinExistence type="inferred from homology"/>
<comment type="catalytic activity">
    <reaction evidence="1 9">
        <text>Endohydrolysis of (1-&gt;4)-beta-D-xylosidic linkages in xylans.</text>
        <dbReference type="EC" id="3.2.1.8"/>
    </reaction>
</comment>
<evidence type="ECO:0000256" key="1">
    <source>
        <dbReference type="ARBA" id="ARBA00000681"/>
    </source>
</evidence>
<evidence type="ECO:0000256" key="3">
    <source>
        <dbReference type="ARBA" id="ARBA00022651"/>
    </source>
</evidence>
<evidence type="ECO:0000256" key="8">
    <source>
        <dbReference type="ARBA" id="ARBA00023326"/>
    </source>
</evidence>
<keyword evidence="4" id="KW-0732">Signal</keyword>
<evidence type="ECO:0000256" key="9">
    <source>
        <dbReference type="RuleBase" id="RU361174"/>
    </source>
</evidence>
<keyword evidence="6 9" id="KW-0119">Carbohydrate metabolism</keyword>
<dbReference type="RefSeq" id="WP_310537971.1">
    <property type="nucleotide sequence ID" value="NZ_BAAAOC010000016.1"/>
</dbReference>
<evidence type="ECO:0000256" key="4">
    <source>
        <dbReference type="ARBA" id="ARBA00022729"/>
    </source>
</evidence>
<evidence type="ECO:0000313" key="11">
    <source>
        <dbReference type="EMBL" id="MDR5712597.1"/>
    </source>
</evidence>
<keyword evidence="8 9" id="KW-0624">Polysaccharide degradation</keyword>
<keyword evidence="5 9" id="KW-0378">Hydrolase</keyword>